<organism evidence="1 2">
    <name type="scientific">Mycolicibacterium peregrinum</name>
    <name type="common">Mycobacterium peregrinum</name>
    <dbReference type="NCBI Taxonomy" id="43304"/>
    <lineage>
        <taxon>Bacteria</taxon>
        <taxon>Bacillati</taxon>
        <taxon>Actinomycetota</taxon>
        <taxon>Actinomycetes</taxon>
        <taxon>Mycobacteriales</taxon>
        <taxon>Mycobacteriaceae</taxon>
        <taxon>Mycolicibacterium</taxon>
    </lineage>
</organism>
<gene>
    <name evidence="1" type="ORF">A5792_27175</name>
</gene>
<dbReference type="STRING" id="43304.GCA_001403655_00676"/>
<dbReference type="InterPro" id="IPR011989">
    <property type="entry name" value="ARM-like"/>
</dbReference>
<name>A0A1A0QVH7_MYCPR</name>
<sequence length="191" mass="21278">MEDLAAVGVRCYTIGHFKATTAPSAIPVFVDWLTHLEARIPGEETHHRNIIRIGLIWNLHDRAAQGKQHVVDLMLAQIRHQPPLTRGAQDSALSTLSFVATARHFDQIVELLAEPIDMAGRSWLVSYLGKVKTDEARDLAVSYLDSPYTAFALKALIQMKAAGVRDLVAPYVGSEHAEIRKYARRAMERLA</sequence>
<dbReference type="Gene3D" id="1.25.10.10">
    <property type="entry name" value="Leucine-rich Repeat Variant"/>
    <property type="match status" value="1"/>
</dbReference>
<comment type="caution">
    <text evidence="1">The sequence shown here is derived from an EMBL/GenBank/DDBJ whole genome shotgun (WGS) entry which is preliminary data.</text>
</comment>
<protein>
    <recommendedName>
        <fullName evidence="3">HEAT repeat domain-containing protein</fullName>
    </recommendedName>
</protein>
<evidence type="ECO:0008006" key="3">
    <source>
        <dbReference type="Google" id="ProtNLM"/>
    </source>
</evidence>
<proteinExistence type="predicted"/>
<reference evidence="2" key="1">
    <citation type="submission" date="2016-06" db="EMBL/GenBank/DDBJ databases">
        <authorList>
            <person name="Sutton G."/>
            <person name="Brinkac L."/>
            <person name="Sanka R."/>
            <person name="Adams M."/>
            <person name="Lau E."/>
            <person name="Mehaffy C."/>
            <person name="Tameris M."/>
            <person name="Hatherill M."/>
            <person name="Hanekom W."/>
            <person name="Mahomed H."/>
            <person name="Mcshane H."/>
        </authorList>
    </citation>
    <scope>NUCLEOTIDE SEQUENCE [LARGE SCALE GENOMIC DNA]</scope>
    <source>
        <strain evidence="2">852002-51209_SCH5440388</strain>
    </source>
</reference>
<accession>A0A1A0QVH7</accession>
<dbReference type="AlphaFoldDB" id="A0A1A0QVH7"/>
<evidence type="ECO:0000313" key="2">
    <source>
        <dbReference type="Proteomes" id="UP000093902"/>
    </source>
</evidence>
<dbReference type="Proteomes" id="UP000093902">
    <property type="component" value="Unassembled WGS sequence"/>
</dbReference>
<evidence type="ECO:0000313" key="1">
    <source>
        <dbReference type="EMBL" id="OBB26151.1"/>
    </source>
</evidence>
<dbReference type="EMBL" id="LZSO01000035">
    <property type="protein sequence ID" value="OBB26151.1"/>
    <property type="molecule type" value="Genomic_DNA"/>
</dbReference>